<dbReference type="OrthoDB" id="198787at2759"/>
<accession>A0A1B9IVV8</accession>
<dbReference type="InterPro" id="IPR033468">
    <property type="entry name" value="Metaxin_GST"/>
</dbReference>
<organism evidence="3 4">
    <name type="scientific">Kwoniella mangroviensis CBS 10435</name>
    <dbReference type="NCBI Taxonomy" id="1331196"/>
    <lineage>
        <taxon>Eukaryota</taxon>
        <taxon>Fungi</taxon>
        <taxon>Dikarya</taxon>
        <taxon>Basidiomycota</taxon>
        <taxon>Agaricomycotina</taxon>
        <taxon>Tremellomycetes</taxon>
        <taxon>Tremellales</taxon>
        <taxon>Cryptococcaceae</taxon>
        <taxon>Kwoniella</taxon>
    </lineage>
</organism>
<keyword evidence="4" id="KW-1185">Reference proteome</keyword>
<feature type="domain" description="Metaxin glutathione S-transferase" evidence="2">
    <location>
        <begin position="233"/>
        <end position="296"/>
    </location>
</feature>
<reference evidence="3 4" key="1">
    <citation type="submission" date="2013-07" db="EMBL/GenBank/DDBJ databases">
        <title>The Genome Sequence of Kwoniella mangroviensis CBS10435.</title>
        <authorList>
            <consortium name="The Broad Institute Genome Sequencing Platform"/>
            <person name="Cuomo C."/>
            <person name="Litvintseva A."/>
            <person name="Chen Y."/>
            <person name="Heitman J."/>
            <person name="Sun S."/>
            <person name="Springer D."/>
            <person name="Dromer F."/>
            <person name="Young S.K."/>
            <person name="Zeng Q."/>
            <person name="Gargeya S."/>
            <person name="Fitzgerald M."/>
            <person name="Abouelleil A."/>
            <person name="Alvarado L."/>
            <person name="Berlin A.M."/>
            <person name="Chapman S.B."/>
            <person name="Dewar J."/>
            <person name="Goldberg J."/>
            <person name="Griggs A."/>
            <person name="Gujja S."/>
            <person name="Hansen M."/>
            <person name="Howarth C."/>
            <person name="Imamovic A."/>
            <person name="Larimer J."/>
            <person name="McCowan C."/>
            <person name="Murphy C."/>
            <person name="Pearson M."/>
            <person name="Priest M."/>
            <person name="Roberts A."/>
            <person name="Saif S."/>
            <person name="Shea T."/>
            <person name="Sykes S."/>
            <person name="Wortman J."/>
            <person name="Nusbaum C."/>
            <person name="Birren B."/>
        </authorList>
    </citation>
    <scope>NUCLEOTIDE SEQUENCE [LARGE SCALE GENOMIC DNA]</scope>
    <source>
        <strain evidence="3 4">CBS 10435</strain>
    </source>
</reference>
<evidence type="ECO:0000256" key="1">
    <source>
        <dbReference type="SAM" id="MobiDB-lite"/>
    </source>
</evidence>
<gene>
    <name evidence="3" type="ORF">L486_02334</name>
</gene>
<proteinExistence type="predicted"/>
<evidence type="ECO:0000313" key="4">
    <source>
        <dbReference type="Proteomes" id="UP000092583"/>
    </source>
</evidence>
<dbReference type="Proteomes" id="UP000092583">
    <property type="component" value="Unassembled WGS sequence"/>
</dbReference>
<sequence>MAAATAQPPSTSTMTGNSVFSAPGWVKSFYSTFPLVVLEQEDEVDWKVRAKQGGDHAVELWIHPPSPSSGHHPHSHYRSWTSSSPSSLRTQLLFLLRETSSNVPVSFKSWSNEISAPGGILPTLHILNQDRLLATDEIRGWLESTYPLKGKGKELQGLPSREAYDRALALSHLILGNLLPAYLASLPTQPSNFHLLFPIPPPLSAGLTTPLPASLTGDSRDIDTDEVIRKGVNALDTIEVILENTNSGWLFDARHPTSIDALVTSHLHVIYSLPPSTVLRSNMDSRPTLGEYVDRVLDYAEKRMKK</sequence>
<name>A0A1B9IVV8_9TREE</name>
<dbReference type="AlphaFoldDB" id="A0A1B9IVV8"/>
<evidence type="ECO:0000313" key="3">
    <source>
        <dbReference type="EMBL" id="OCF59662.1"/>
    </source>
</evidence>
<dbReference type="EMBL" id="KI669460">
    <property type="protein sequence ID" value="OCF59662.1"/>
    <property type="molecule type" value="Genomic_DNA"/>
</dbReference>
<dbReference type="STRING" id="1331196.A0A1B9IVV8"/>
<evidence type="ECO:0000259" key="2">
    <source>
        <dbReference type="Pfam" id="PF17171"/>
    </source>
</evidence>
<protein>
    <recommendedName>
        <fullName evidence="2">Metaxin glutathione S-transferase domain-containing protein</fullName>
    </recommendedName>
</protein>
<dbReference type="Pfam" id="PF17171">
    <property type="entry name" value="GST_C_6"/>
    <property type="match status" value="1"/>
</dbReference>
<reference evidence="4" key="2">
    <citation type="submission" date="2013-12" db="EMBL/GenBank/DDBJ databases">
        <title>Evolution of pathogenesis and genome organization in the Tremellales.</title>
        <authorList>
            <person name="Cuomo C."/>
            <person name="Litvintseva A."/>
            <person name="Heitman J."/>
            <person name="Chen Y."/>
            <person name="Sun S."/>
            <person name="Springer D."/>
            <person name="Dromer F."/>
            <person name="Young S."/>
            <person name="Zeng Q."/>
            <person name="Chapman S."/>
            <person name="Gujja S."/>
            <person name="Saif S."/>
            <person name="Birren B."/>
        </authorList>
    </citation>
    <scope>NUCLEOTIDE SEQUENCE [LARGE SCALE GENOMIC DNA]</scope>
    <source>
        <strain evidence="4">CBS 10435</strain>
    </source>
</reference>
<feature type="region of interest" description="Disordered" evidence="1">
    <location>
        <begin position="64"/>
        <end position="84"/>
    </location>
</feature>